<evidence type="ECO:0000256" key="1">
    <source>
        <dbReference type="SAM" id="MobiDB-lite"/>
    </source>
</evidence>
<feature type="region of interest" description="Disordered" evidence="1">
    <location>
        <begin position="106"/>
        <end position="164"/>
    </location>
</feature>
<comment type="caution">
    <text evidence="2">The sequence shown here is derived from an EMBL/GenBank/DDBJ whole genome shotgun (WGS) entry which is preliminary data.</text>
</comment>
<proteinExistence type="predicted"/>
<protein>
    <submittedName>
        <fullName evidence="2">Uncharacterized protein</fullName>
    </submittedName>
</protein>
<feature type="compositionally biased region" description="Acidic residues" evidence="1">
    <location>
        <begin position="150"/>
        <end position="164"/>
    </location>
</feature>
<gene>
    <name evidence="2" type="ORF">G4B88_004528</name>
</gene>
<evidence type="ECO:0000313" key="3">
    <source>
        <dbReference type="Proteomes" id="UP000583929"/>
    </source>
</evidence>
<evidence type="ECO:0000313" key="2">
    <source>
        <dbReference type="EMBL" id="KAF4348804.1"/>
    </source>
</evidence>
<dbReference type="AlphaFoldDB" id="A0A7J6DRS8"/>
<name>A0A7J6DRS8_CANSA</name>
<organism evidence="2 3">
    <name type="scientific">Cannabis sativa</name>
    <name type="common">Hemp</name>
    <name type="synonym">Marijuana</name>
    <dbReference type="NCBI Taxonomy" id="3483"/>
    <lineage>
        <taxon>Eukaryota</taxon>
        <taxon>Viridiplantae</taxon>
        <taxon>Streptophyta</taxon>
        <taxon>Embryophyta</taxon>
        <taxon>Tracheophyta</taxon>
        <taxon>Spermatophyta</taxon>
        <taxon>Magnoliopsida</taxon>
        <taxon>eudicotyledons</taxon>
        <taxon>Gunneridae</taxon>
        <taxon>Pentapetalae</taxon>
        <taxon>rosids</taxon>
        <taxon>fabids</taxon>
        <taxon>Rosales</taxon>
        <taxon>Cannabaceae</taxon>
        <taxon>Cannabis</taxon>
    </lineage>
</organism>
<reference evidence="2 3" key="1">
    <citation type="journal article" date="2020" name="bioRxiv">
        <title>Sequence and annotation of 42 cannabis genomes reveals extensive copy number variation in cannabinoid synthesis and pathogen resistance genes.</title>
        <authorList>
            <person name="Mckernan K.J."/>
            <person name="Helbert Y."/>
            <person name="Kane L.T."/>
            <person name="Ebling H."/>
            <person name="Zhang L."/>
            <person name="Liu B."/>
            <person name="Eaton Z."/>
            <person name="Mclaughlin S."/>
            <person name="Kingan S."/>
            <person name="Baybayan P."/>
            <person name="Concepcion G."/>
            <person name="Jordan M."/>
            <person name="Riva A."/>
            <person name="Barbazuk W."/>
            <person name="Harkins T."/>
        </authorList>
    </citation>
    <scope>NUCLEOTIDE SEQUENCE [LARGE SCALE GENOMIC DNA]</scope>
    <source>
        <strain evidence="3">cv. Jamaican Lion 4</strain>
        <tissue evidence="2">Leaf</tissue>
    </source>
</reference>
<dbReference type="Proteomes" id="UP000583929">
    <property type="component" value="Unassembled WGS sequence"/>
</dbReference>
<dbReference type="EMBL" id="JAATIQ010000669">
    <property type="protein sequence ID" value="KAF4348804.1"/>
    <property type="molecule type" value="Genomic_DNA"/>
</dbReference>
<feature type="compositionally biased region" description="Basic and acidic residues" evidence="1">
    <location>
        <begin position="117"/>
        <end position="127"/>
    </location>
</feature>
<accession>A0A7J6DRS8</accession>
<sequence length="164" mass="18878">MVIAYGHLVLSNRKRRNKESLDLEWPWPILQIIILLNLSSPLNWVSPKTLLTSLTTFNISIILQEKSQSQHNPFQTKYQHTQSTSQFQNHSTIFFSNIRLKIPKKIPSPTKYKNRNRALEDSSEHSSHHVSPIPLPRTPRGRGTARNSSDDGDDVEEDEEDSTH</sequence>
<keyword evidence="3" id="KW-1185">Reference proteome</keyword>